<dbReference type="PANTHER" id="PTHR23513:SF9">
    <property type="entry name" value="ENTEROBACTIN EXPORTER ENTS"/>
    <property type="match status" value="1"/>
</dbReference>
<accession>A0A328AZP9</accession>
<keyword evidence="4 7" id="KW-0812">Transmembrane</keyword>
<feature type="transmembrane region" description="Helical" evidence="7">
    <location>
        <begin position="186"/>
        <end position="204"/>
    </location>
</feature>
<dbReference type="CDD" id="cd06173">
    <property type="entry name" value="MFS_MefA_like"/>
    <property type="match status" value="1"/>
</dbReference>
<proteinExistence type="predicted"/>
<keyword evidence="6 7" id="KW-0472">Membrane</keyword>
<dbReference type="InterPro" id="IPR010290">
    <property type="entry name" value="TM_effector"/>
</dbReference>
<comment type="caution">
    <text evidence="8">The sequence shown here is derived from an EMBL/GenBank/DDBJ whole genome shotgun (WGS) entry which is preliminary data.</text>
</comment>
<evidence type="ECO:0000256" key="3">
    <source>
        <dbReference type="ARBA" id="ARBA00022475"/>
    </source>
</evidence>
<evidence type="ECO:0000256" key="5">
    <source>
        <dbReference type="ARBA" id="ARBA00022989"/>
    </source>
</evidence>
<organism evidence="8 9">
    <name type="scientific">Phenylobacterium hankyongense</name>
    <dbReference type="NCBI Taxonomy" id="1813876"/>
    <lineage>
        <taxon>Bacteria</taxon>
        <taxon>Pseudomonadati</taxon>
        <taxon>Pseudomonadota</taxon>
        <taxon>Alphaproteobacteria</taxon>
        <taxon>Caulobacterales</taxon>
        <taxon>Caulobacteraceae</taxon>
        <taxon>Phenylobacterium</taxon>
    </lineage>
</organism>
<dbReference type="Gene3D" id="1.20.1250.20">
    <property type="entry name" value="MFS general substrate transporter like domains"/>
    <property type="match status" value="1"/>
</dbReference>
<feature type="transmembrane region" description="Helical" evidence="7">
    <location>
        <begin position="296"/>
        <end position="321"/>
    </location>
</feature>
<feature type="transmembrane region" description="Helical" evidence="7">
    <location>
        <begin position="233"/>
        <end position="258"/>
    </location>
</feature>
<evidence type="ECO:0000256" key="2">
    <source>
        <dbReference type="ARBA" id="ARBA00022448"/>
    </source>
</evidence>
<dbReference type="PANTHER" id="PTHR23513">
    <property type="entry name" value="INTEGRAL MEMBRANE EFFLUX PROTEIN-RELATED"/>
    <property type="match status" value="1"/>
</dbReference>
<evidence type="ECO:0000313" key="9">
    <source>
        <dbReference type="Proteomes" id="UP000249842"/>
    </source>
</evidence>
<feature type="transmembrane region" description="Helical" evidence="7">
    <location>
        <begin position="93"/>
        <end position="113"/>
    </location>
</feature>
<feature type="transmembrane region" description="Helical" evidence="7">
    <location>
        <begin position="157"/>
        <end position="180"/>
    </location>
</feature>
<dbReference type="Proteomes" id="UP000249842">
    <property type="component" value="Unassembled WGS sequence"/>
</dbReference>
<comment type="subcellular location">
    <subcellularLocation>
        <location evidence="1">Cell membrane</location>
        <topology evidence="1">Multi-pass membrane protein</topology>
    </subcellularLocation>
</comment>
<evidence type="ECO:0000256" key="6">
    <source>
        <dbReference type="ARBA" id="ARBA00023136"/>
    </source>
</evidence>
<evidence type="ECO:0000256" key="7">
    <source>
        <dbReference type="SAM" id="Phobius"/>
    </source>
</evidence>
<dbReference type="SUPFAM" id="SSF103473">
    <property type="entry name" value="MFS general substrate transporter"/>
    <property type="match status" value="1"/>
</dbReference>
<name>A0A328AZP9_9CAUL</name>
<dbReference type="RefSeq" id="WP_111457412.1">
    <property type="nucleotide sequence ID" value="NZ_QFYP01000001.1"/>
</dbReference>
<gene>
    <name evidence="8" type="ORF">DJ021_10030</name>
</gene>
<sequence length="417" mass="44037">MAETTPDVVPSARALLRERDYLFFWCSRWTGSFAAQIQSVAMGWQMYSLARRTMTVEQSAFMVGMIGLAAFLPVLILTLPAGEAADRHDRKRVLQLCFTGEIISVLTLAVATWRGVASIPLLLVIAAVFGASRAFFAPANTAMGPMLVPRKLLPRAIAWNSLAWQTASIAGPAAGGLLVALSPAHAYFTTFGLYLVAALAVTLIRKSTQPQVQPGSRWALMKEGLAYVWRQKIVFGAISLDLFAVLLGGATALLPVFARDVLHVGAEGFGVLRAAPAMGATLVAFSLAANPIRHKAGLFMFGGVALFGIATCVFALSHALWLSVAALAVLGGADMLSVYVRQTLVQLVTPDPMRGRVAAVSSVFVGASNELGEFESGVVARLLGPIGAALFGGIGAVVVTGVWAALFPALRKADRLE</sequence>
<keyword evidence="3" id="KW-1003">Cell membrane</keyword>
<feature type="transmembrane region" description="Helical" evidence="7">
    <location>
        <begin position="119"/>
        <end position="136"/>
    </location>
</feature>
<keyword evidence="9" id="KW-1185">Reference proteome</keyword>
<feature type="transmembrane region" description="Helical" evidence="7">
    <location>
        <begin position="61"/>
        <end position="81"/>
    </location>
</feature>
<evidence type="ECO:0000256" key="4">
    <source>
        <dbReference type="ARBA" id="ARBA00022692"/>
    </source>
</evidence>
<dbReference type="InterPro" id="IPR036259">
    <property type="entry name" value="MFS_trans_sf"/>
</dbReference>
<feature type="transmembrane region" description="Helical" evidence="7">
    <location>
        <begin position="270"/>
        <end position="289"/>
    </location>
</feature>
<feature type="transmembrane region" description="Helical" evidence="7">
    <location>
        <begin position="21"/>
        <end position="41"/>
    </location>
</feature>
<evidence type="ECO:0000313" key="8">
    <source>
        <dbReference type="EMBL" id="RAK60119.1"/>
    </source>
</evidence>
<evidence type="ECO:0000256" key="1">
    <source>
        <dbReference type="ARBA" id="ARBA00004651"/>
    </source>
</evidence>
<keyword evidence="2" id="KW-0813">Transport</keyword>
<dbReference type="EMBL" id="QFYP01000001">
    <property type="protein sequence ID" value="RAK60119.1"/>
    <property type="molecule type" value="Genomic_DNA"/>
</dbReference>
<reference evidence="9" key="1">
    <citation type="submission" date="2018-05" db="EMBL/GenBank/DDBJ databases">
        <authorList>
            <person name="Li X."/>
        </authorList>
    </citation>
    <scope>NUCLEOTIDE SEQUENCE [LARGE SCALE GENOMIC DNA]</scope>
    <source>
        <strain evidence="9">HKS-05</strain>
    </source>
</reference>
<dbReference type="Pfam" id="PF05977">
    <property type="entry name" value="MFS_3"/>
    <property type="match status" value="1"/>
</dbReference>
<protein>
    <submittedName>
        <fullName evidence="8">MFS transporter</fullName>
    </submittedName>
</protein>
<keyword evidence="5 7" id="KW-1133">Transmembrane helix</keyword>
<dbReference type="OrthoDB" id="7283966at2"/>
<dbReference type="AlphaFoldDB" id="A0A328AZP9"/>
<feature type="transmembrane region" description="Helical" evidence="7">
    <location>
        <begin position="386"/>
        <end position="410"/>
    </location>
</feature>
<dbReference type="GO" id="GO:0005886">
    <property type="term" value="C:plasma membrane"/>
    <property type="evidence" value="ECO:0007669"/>
    <property type="project" value="UniProtKB-SubCell"/>
</dbReference>